<dbReference type="Proteomes" id="UP001530377">
    <property type="component" value="Unassembled WGS sequence"/>
</dbReference>
<dbReference type="AlphaFoldDB" id="A0ABD3R145"/>
<gene>
    <name evidence="1" type="ORF">ACHAXA_001419</name>
</gene>
<dbReference type="EMBL" id="JALLPB020000831">
    <property type="protein sequence ID" value="KAL3806337.1"/>
    <property type="molecule type" value="Genomic_DNA"/>
</dbReference>
<organism evidence="1 2">
    <name type="scientific">Cyclostephanos tholiformis</name>
    <dbReference type="NCBI Taxonomy" id="382380"/>
    <lineage>
        <taxon>Eukaryota</taxon>
        <taxon>Sar</taxon>
        <taxon>Stramenopiles</taxon>
        <taxon>Ochrophyta</taxon>
        <taxon>Bacillariophyta</taxon>
        <taxon>Coscinodiscophyceae</taxon>
        <taxon>Thalassiosirophycidae</taxon>
        <taxon>Stephanodiscales</taxon>
        <taxon>Stephanodiscaceae</taxon>
        <taxon>Cyclostephanos</taxon>
    </lineage>
</organism>
<evidence type="ECO:0000313" key="2">
    <source>
        <dbReference type="Proteomes" id="UP001530377"/>
    </source>
</evidence>
<protein>
    <submittedName>
        <fullName evidence="1">Uncharacterized protein</fullName>
    </submittedName>
</protein>
<accession>A0ABD3R145</accession>
<keyword evidence="2" id="KW-1185">Reference proteome</keyword>
<comment type="caution">
    <text evidence="1">The sequence shown here is derived from an EMBL/GenBank/DDBJ whole genome shotgun (WGS) entry which is preliminary data.</text>
</comment>
<evidence type="ECO:0000313" key="1">
    <source>
        <dbReference type="EMBL" id="KAL3806337.1"/>
    </source>
</evidence>
<proteinExistence type="predicted"/>
<name>A0ABD3R145_9STRA</name>
<reference evidence="1 2" key="1">
    <citation type="submission" date="2024-10" db="EMBL/GenBank/DDBJ databases">
        <title>Updated reference genomes for cyclostephanoid diatoms.</title>
        <authorList>
            <person name="Roberts W.R."/>
            <person name="Alverson A.J."/>
        </authorList>
    </citation>
    <scope>NUCLEOTIDE SEQUENCE [LARGE SCALE GENOMIC DNA]</scope>
    <source>
        <strain evidence="1 2">AJA228-03</strain>
    </source>
</reference>
<sequence length="173" mass="19331">MCRDVTKEYANTQAIKLRVFQILAGGKIVPYRGDVNYGLSDALTPPDDRSDQTVYWVHAEADETNREALDKWIDGLNLGAYISDQIKRPSNERISSVMCTKSTALVTLRVLQLKDECGTFKLDEVEYLAAIVTTGMLLTYDVTNMTSAHTTSALIAHMLQEEVLRMMGPVTPR</sequence>